<name>A0AAV5NTX4_9VIBR</name>
<proteinExistence type="predicted"/>
<feature type="transmembrane region" description="Helical" evidence="1">
    <location>
        <begin position="29"/>
        <end position="48"/>
    </location>
</feature>
<protein>
    <recommendedName>
        <fullName evidence="4">DUF3147 family protein</fullName>
    </recommendedName>
</protein>
<keyword evidence="3" id="KW-1185">Reference proteome</keyword>
<dbReference type="NCBIfam" id="NF006751">
    <property type="entry name" value="PRK09272.1-4"/>
    <property type="match status" value="1"/>
</dbReference>
<keyword evidence="1" id="KW-0472">Membrane</keyword>
<dbReference type="AlphaFoldDB" id="A0AAV5NTX4"/>
<feature type="transmembrane region" description="Helical" evidence="1">
    <location>
        <begin position="6"/>
        <end position="22"/>
    </location>
</feature>
<keyword evidence="1" id="KW-0812">Transmembrane</keyword>
<evidence type="ECO:0000256" key="1">
    <source>
        <dbReference type="SAM" id="Phobius"/>
    </source>
</evidence>
<gene>
    <name evidence="2" type="ORF">GCM10007932_35420</name>
</gene>
<feature type="transmembrane region" description="Helical" evidence="1">
    <location>
        <begin position="87"/>
        <end position="108"/>
    </location>
</feature>
<keyword evidence="1" id="KW-1133">Transmembrane helix</keyword>
<dbReference type="RefSeq" id="WP_101110038.1">
    <property type="nucleotide sequence ID" value="NZ_AP025145.1"/>
</dbReference>
<comment type="caution">
    <text evidence="2">The sequence shown here is derived from an EMBL/GenBank/DDBJ whole genome shotgun (WGS) entry which is preliminary data.</text>
</comment>
<evidence type="ECO:0008006" key="4">
    <source>
        <dbReference type="Google" id="ProtNLM"/>
    </source>
</evidence>
<organism evidence="2 3">
    <name type="scientific">Vibrio penaeicida</name>
    <dbReference type="NCBI Taxonomy" id="104609"/>
    <lineage>
        <taxon>Bacteria</taxon>
        <taxon>Pseudomonadati</taxon>
        <taxon>Pseudomonadota</taxon>
        <taxon>Gammaproteobacteria</taxon>
        <taxon>Vibrionales</taxon>
        <taxon>Vibrionaceae</taxon>
        <taxon>Vibrio</taxon>
    </lineage>
</organism>
<evidence type="ECO:0000313" key="2">
    <source>
        <dbReference type="EMBL" id="GLQ74181.1"/>
    </source>
</evidence>
<dbReference type="Proteomes" id="UP001156690">
    <property type="component" value="Unassembled WGS sequence"/>
</dbReference>
<feature type="transmembrane region" description="Helical" evidence="1">
    <location>
        <begin position="60"/>
        <end position="80"/>
    </location>
</feature>
<dbReference type="EMBL" id="BSNX01000055">
    <property type="protein sequence ID" value="GLQ74181.1"/>
    <property type="molecule type" value="Genomic_DNA"/>
</dbReference>
<sequence>MAWIVTKFFITATIIVLVSELAKRSDKLGALLASLPLVTVLALIWLHFEGQPKEKLANHAFYTFWYVVATLPMFLAFPMLMQRFHFFVSLGIGIVITMVSFGIIVWIARTFGVDLL</sequence>
<reference evidence="3" key="1">
    <citation type="journal article" date="2019" name="Int. J. Syst. Evol. Microbiol.">
        <title>The Global Catalogue of Microorganisms (GCM) 10K type strain sequencing project: providing services to taxonomists for standard genome sequencing and annotation.</title>
        <authorList>
            <consortium name="The Broad Institute Genomics Platform"/>
            <consortium name="The Broad Institute Genome Sequencing Center for Infectious Disease"/>
            <person name="Wu L."/>
            <person name="Ma J."/>
        </authorList>
    </citation>
    <scope>NUCLEOTIDE SEQUENCE [LARGE SCALE GENOMIC DNA]</scope>
    <source>
        <strain evidence="3">NBRC 15640</strain>
    </source>
</reference>
<evidence type="ECO:0000313" key="3">
    <source>
        <dbReference type="Proteomes" id="UP001156690"/>
    </source>
</evidence>
<accession>A0AAV5NTX4</accession>